<protein>
    <recommendedName>
        <fullName evidence="5">Scavenger receptor class F member 2</fullName>
    </recommendedName>
</protein>
<sequence length="190" mass="20958">LQIKCNGGKFGENCENDCGHCLHKEQCHYIDGTCSNGCNDGYQGIQCKNICSNNTYGSNCSLSCGNCLYVYGEQCHHVTGQCPRGCVSGFQGDFCVEENDLFLSSSEARCQLAAPLYSFISLFCVSVLIIVCLVIRVLRNHLPKCQHKQENEKTGNLSSSKISNIMYTGDICAYDEVGEVTKNPDYDELQ</sequence>
<keyword evidence="2" id="KW-1133">Transmembrane helix</keyword>
<organism evidence="3 4">
    <name type="scientific">Magallana gigas</name>
    <name type="common">Pacific oyster</name>
    <name type="synonym">Crassostrea gigas</name>
    <dbReference type="NCBI Taxonomy" id="29159"/>
    <lineage>
        <taxon>Eukaryota</taxon>
        <taxon>Metazoa</taxon>
        <taxon>Spiralia</taxon>
        <taxon>Lophotrochozoa</taxon>
        <taxon>Mollusca</taxon>
        <taxon>Bivalvia</taxon>
        <taxon>Autobranchia</taxon>
        <taxon>Pteriomorphia</taxon>
        <taxon>Ostreida</taxon>
        <taxon>Ostreoidea</taxon>
        <taxon>Ostreidae</taxon>
        <taxon>Magallana</taxon>
    </lineage>
</organism>
<keyword evidence="1" id="KW-0245">EGF-like domain</keyword>
<proteinExistence type="predicted"/>
<feature type="transmembrane region" description="Helical" evidence="2">
    <location>
        <begin position="116"/>
        <end position="138"/>
    </location>
</feature>
<dbReference type="PANTHER" id="PTHR24043">
    <property type="entry name" value="SCAVENGER RECEPTOR CLASS F"/>
    <property type="match status" value="1"/>
</dbReference>
<dbReference type="PANTHER" id="PTHR24043:SF8">
    <property type="entry name" value="EGF-LIKE DOMAIN-CONTAINING PROTEIN"/>
    <property type="match status" value="1"/>
</dbReference>
<evidence type="ECO:0000313" key="3">
    <source>
        <dbReference type="EnsemblMetazoa" id="G9297.2:cds"/>
    </source>
</evidence>
<dbReference type="GO" id="GO:0005044">
    <property type="term" value="F:scavenger receptor activity"/>
    <property type="evidence" value="ECO:0007669"/>
    <property type="project" value="InterPro"/>
</dbReference>
<dbReference type="Proteomes" id="UP000005408">
    <property type="component" value="Unassembled WGS sequence"/>
</dbReference>
<evidence type="ECO:0000256" key="1">
    <source>
        <dbReference type="ARBA" id="ARBA00022536"/>
    </source>
</evidence>
<dbReference type="Gene3D" id="2.170.300.10">
    <property type="entry name" value="Tie2 ligand-binding domain superfamily"/>
    <property type="match status" value="1"/>
</dbReference>
<accession>A0A8W8P1H2</accession>
<dbReference type="InterPro" id="IPR042635">
    <property type="entry name" value="MEGF10/SREC1/2-like"/>
</dbReference>
<keyword evidence="2" id="KW-0472">Membrane</keyword>
<keyword evidence="2" id="KW-0812">Transmembrane</keyword>
<evidence type="ECO:0000313" key="4">
    <source>
        <dbReference type="Proteomes" id="UP000005408"/>
    </source>
</evidence>
<evidence type="ECO:0000256" key="2">
    <source>
        <dbReference type="SAM" id="Phobius"/>
    </source>
</evidence>
<reference evidence="3" key="1">
    <citation type="submission" date="2022-08" db="UniProtKB">
        <authorList>
            <consortium name="EnsemblMetazoa"/>
        </authorList>
    </citation>
    <scope>IDENTIFICATION</scope>
    <source>
        <strain evidence="3">05x7-T-G4-1.051#20</strain>
    </source>
</reference>
<keyword evidence="4" id="KW-1185">Reference proteome</keyword>
<dbReference type="EnsemblMetazoa" id="G9297.2">
    <property type="protein sequence ID" value="G9297.2:cds"/>
    <property type="gene ID" value="G9297"/>
</dbReference>
<dbReference type="AlphaFoldDB" id="A0A8W8P1H2"/>
<name>A0A8W8P1H2_MAGGI</name>
<evidence type="ECO:0008006" key="5">
    <source>
        <dbReference type="Google" id="ProtNLM"/>
    </source>
</evidence>